<feature type="compositionally biased region" description="Polar residues" evidence="1">
    <location>
        <begin position="1031"/>
        <end position="1046"/>
    </location>
</feature>
<dbReference type="Proteomes" id="UP000269396">
    <property type="component" value="Unassembled WGS sequence"/>
</dbReference>
<reference evidence="2 3" key="1">
    <citation type="submission" date="2018-11" db="EMBL/GenBank/DDBJ databases">
        <authorList>
            <consortium name="Pathogen Informatics"/>
        </authorList>
    </citation>
    <scope>NUCLEOTIDE SEQUENCE [LARGE SCALE GENOMIC DNA]</scope>
    <source>
        <strain>Denwood</strain>
        <strain evidence="3">Zambia</strain>
    </source>
</reference>
<feature type="compositionally biased region" description="Polar residues" evidence="1">
    <location>
        <begin position="754"/>
        <end position="764"/>
    </location>
</feature>
<organism evidence="2 3">
    <name type="scientific">Schistosoma mattheei</name>
    <dbReference type="NCBI Taxonomy" id="31246"/>
    <lineage>
        <taxon>Eukaryota</taxon>
        <taxon>Metazoa</taxon>
        <taxon>Spiralia</taxon>
        <taxon>Lophotrochozoa</taxon>
        <taxon>Platyhelminthes</taxon>
        <taxon>Trematoda</taxon>
        <taxon>Digenea</taxon>
        <taxon>Strigeidida</taxon>
        <taxon>Schistosomatoidea</taxon>
        <taxon>Schistosomatidae</taxon>
        <taxon>Schistosoma</taxon>
    </lineage>
</organism>
<feature type="non-terminal residue" evidence="2">
    <location>
        <position position="1160"/>
    </location>
</feature>
<dbReference type="AlphaFoldDB" id="A0A183PVE6"/>
<gene>
    <name evidence="2" type="ORF">SMTD_LOCUS18331</name>
</gene>
<evidence type="ECO:0000313" key="3">
    <source>
        <dbReference type="Proteomes" id="UP000269396"/>
    </source>
</evidence>
<accession>A0A183PVE6</accession>
<evidence type="ECO:0000313" key="2">
    <source>
        <dbReference type="EMBL" id="VDP76785.1"/>
    </source>
</evidence>
<feature type="region of interest" description="Disordered" evidence="1">
    <location>
        <begin position="754"/>
        <end position="801"/>
    </location>
</feature>
<sequence length="1160" mass="125909">MLHISLIFQGLFVDDNFLITFQGSDYTPVNKDIDRAAKEGVMKLLEALRNDVHSVKLNQDYIFYPQPSNVGFDQINRLPTNLSNAPFFQSSVPTNCNSTNQFSNSGFQNPGTCLPCLSTIPYDNSTLISNFEEIQPLDSKDLDDEEEFSENSRPLSPVDNINQPINYLFHPVASNPEPISNPINNIIPQCMMYYAASSSAVGLPTSDSIISNSRIKSGLGQIPGNVPAPDISNSNFVTQSLLPMNLNYINDILSLPVGRLENGSVNLFNCQAGLEEVPPLVPRLSEQSGAALAEISRSTSCNESTTRDPVIISQSDNLAYQSYSTHPLRNMTNLNHISTCNQGGIGYNSSVSCTPEELVNVTVTIPAYLETTLKNLVSNLCSNPSHACILIPTVESNEISSFYRCSGMRVIDIPDGHMFVGIPGNRRMPSGTCLHSTFLTTVEGNSEKLFVLASGANSDGSFSGPHIYRIPKDSALVLTRTGNIQLLDKAALVVPVRSMEHSHSISPPNSPVHESGTHPVVSSVYVRKLPIPSDVDALSFDDVLALLMALRDAPHGAMQSHHLNMIGTNIDGENVAIGSNALPFDNNLGPESLSRRSSAATTVLPASPNYYSTQIQAVPASGMNPNQSSLTVTNQQQVQSSLQSELNTASQFSIPISIGQQPINQLAGTVNSRLSLPDQIQSLIQSVNQQFSLQSLPYSAVKSGTTHINQTNLSTDNMQPVQSIVAQNQLSLPLKNMFSQQQLLQDQMLVNNQTQGNPSCLPSLQSQNQQQQQQSTVFPQSHTQAQSNSSQSKDSQHQTVVQPNTQQLLQLLSALNTLQNLDQVPQLLSNLLKTSSQFVSPALKSSAGSGAVGTAPSVGVVRHSRQVSPPVSTQPVTLSSTQSQTNHIPQRFNSVAYPSVSNAGVCAASVNSLPDLLGRLLSSAAANSEWLSVSEVQKHQGIQIHPSFAQSNLSSCGSTLENQESLNIQSAVKTSTVQGGGILTSQSSQPNQQQQQLIQIPTHQQSTQMQSQLQHSQLVSSQQSSQMQPHVLQQSHATIPSTQTHCQQQPPQMSGQIQQLTQLQPTPQPAQIQQQQTSQILSQIPSLQVQQQTPVNPQIQTHQIHQQQASQIPLQQQGTQSQTLQTSQQQQSSNQPHITQPIAGQQQFQYNSQQWQQPQH</sequence>
<feature type="region of interest" description="Disordered" evidence="1">
    <location>
        <begin position="866"/>
        <end position="885"/>
    </location>
</feature>
<proteinExistence type="predicted"/>
<evidence type="ECO:0000256" key="1">
    <source>
        <dbReference type="SAM" id="MobiDB-lite"/>
    </source>
</evidence>
<protein>
    <submittedName>
        <fullName evidence="2">Uncharacterized protein</fullName>
    </submittedName>
</protein>
<feature type="compositionally biased region" description="Low complexity" evidence="1">
    <location>
        <begin position="983"/>
        <end position="1028"/>
    </location>
</feature>
<feature type="compositionally biased region" description="Low complexity" evidence="1">
    <location>
        <begin position="765"/>
        <end position="775"/>
    </location>
</feature>
<feature type="region of interest" description="Disordered" evidence="1">
    <location>
        <begin position="981"/>
        <end position="1057"/>
    </location>
</feature>
<keyword evidence="3" id="KW-1185">Reference proteome</keyword>
<name>A0A183PVE6_9TREM</name>
<feature type="compositionally biased region" description="Low complexity" evidence="1">
    <location>
        <begin position="1047"/>
        <end position="1057"/>
    </location>
</feature>
<dbReference type="STRING" id="31246.A0A183PVE6"/>
<feature type="region of interest" description="Disordered" evidence="1">
    <location>
        <begin position="1092"/>
        <end position="1160"/>
    </location>
</feature>
<dbReference type="EMBL" id="UZAL01040288">
    <property type="protein sequence ID" value="VDP76785.1"/>
    <property type="molecule type" value="Genomic_DNA"/>
</dbReference>
<feature type="compositionally biased region" description="Polar residues" evidence="1">
    <location>
        <begin position="776"/>
        <end position="801"/>
    </location>
</feature>